<comment type="cofactor">
    <cofactor evidence="1">
        <name>FAD</name>
        <dbReference type="ChEBI" id="CHEBI:57692"/>
    </cofactor>
</comment>
<evidence type="ECO:0000313" key="15">
    <source>
        <dbReference type="Proteomes" id="UP000772181"/>
    </source>
</evidence>
<comment type="subcellular location">
    <subcellularLocation>
        <location evidence="2">Cell inner membrane</location>
        <topology evidence="2">Peripheral membrane protein</topology>
        <orientation evidence="2">Cytoplasmic side</orientation>
    </subcellularLocation>
</comment>
<keyword evidence="5" id="KW-0813">Transport</keyword>
<evidence type="ECO:0000256" key="6">
    <source>
        <dbReference type="ARBA" id="ARBA00022630"/>
    </source>
</evidence>
<comment type="caution">
    <text evidence="14">The sequence shown here is derived from an EMBL/GenBank/DDBJ whole genome shotgun (WGS) entry which is preliminary data.</text>
</comment>
<evidence type="ECO:0000256" key="1">
    <source>
        <dbReference type="ARBA" id="ARBA00001974"/>
    </source>
</evidence>
<evidence type="ECO:0000256" key="3">
    <source>
        <dbReference type="ARBA" id="ARBA00008040"/>
    </source>
</evidence>
<dbReference type="Gene3D" id="4.10.80.40">
    <property type="entry name" value="succinate dehydrogenase protein domain"/>
    <property type="match status" value="1"/>
</dbReference>
<dbReference type="InterPro" id="IPR003953">
    <property type="entry name" value="FAD-dep_OxRdtase_2_FAD-bd"/>
</dbReference>
<dbReference type="InterPro" id="IPR015939">
    <property type="entry name" value="Fum_Rdtase/Succ_DH_flav-like_C"/>
</dbReference>
<feature type="non-terminal residue" evidence="14">
    <location>
        <position position="1"/>
    </location>
</feature>
<keyword evidence="9" id="KW-0560">Oxidoreductase</keyword>
<keyword evidence="10" id="KW-0472">Membrane</keyword>
<organism evidence="14 15">
    <name type="scientific">Tectimicrobiota bacterium</name>
    <dbReference type="NCBI Taxonomy" id="2528274"/>
    <lineage>
        <taxon>Bacteria</taxon>
        <taxon>Pseudomonadati</taxon>
        <taxon>Nitrospinota/Tectimicrobiota group</taxon>
        <taxon>Candidatus Tectimicrobiota</taxon>
    </lineage>
</organism>
<dbReference type="GO" id="GO:0009055">
    <property type="term" value="F:electron transfer activity"/>
    <property type="evidence" value="ECO:0007669"/>
    <property type="project" value="TreeGrafter"/>
</dbReference>
<dbReference type="EC" id="1.3.5.1" evidence="4"/>
<dbReference type="SUPFAM" id="SSF46977">
    <property type="entry name" value="Succinate dehydrogenase/fumarate reductase flavoprotein C-terminal domain"/>
    <property type="match status" value="1"/>
</dbReference>
<comment type="similarity">
    <text evidence="3">Belongs to the FAD-dependent oxidoreductase 2 family. FRD/SDH subfamily.</text>
</comment>
<gene>
    <name evidence="14" type="ORF">HY730_06270</name>
</gene>
<dbReference type="FunFam" id="4.10.80.40:FF:000003">
    <property type="entry name" value="Fumarate reductase flavoprotein subunit"/>
    <property type="match status" value="1"/>
</dbReference>
<evidence type="ECO:0000256" key="7">
    <source>
        <dbReference type="ARBA" id="ARBA00022827"/>
    </source>
</evidence>
<protein>
    <recommendedName>
        <fullName evidence="4">succinate dehydrogenase</fullName>
        <ecNumber evidence="4">1.3.5.1</ecNumber>
    </recommendedName>
</protein>
<dbReference type="InterPro" id="IPR037099">
    <property type="entry name" value="Fum_R/Succ_DH_flav-like_C_sf"/>
</dbReference>
<evidence type="ECO:0000259" key="13">
    <source>
        <dbReference type="Pfam" id="PF02910"/>
    </source>
</evidence>
<evidence type="ECO:0000256" key="5">
    <source>
        <dbReference type="ARBA" id="ARBA00022448"/>
    </source>
</evidence>
<dbReference type="Gene3D" id="3.50.50.60">
    <property type="entry name" value="FAD/NAD(P)-binding domain"/>
    <property type="match status" value="1"/>
</dbReference>
<dbReference type="Proteomes" id="UP000772181">
    <property type="component" value="Unassembled WGS sequence"/>
</dbReference>
<dbReference type="GO" id="GO:0050660">
    <property type="term" value="F:flavin adenine dinucleotide binding"/>
    <property type="evidence" value="ECO:0007669"/>
    <property type="project" value="TreeGrafter"/>
</dbReference>
<keyword evidence="8" id="KW-0249">Electron transport</keyword>
<evidence type="ECO:0000313" key="14">
    <source>
        <dbReference type="EMBL" id="MBI4595968.1"/>
    </source>
</evidence>
<dbReference type="PANTHER" id="PTHR11632:SF51">
    <property type="entry name" value="SUCCINATE DEHYDROGENASE [UBIQUINONE] FLAVOPROTEIN SUBUNIT, MITOCHONDRIAL"/>
    <property type="match status" value="1"/>
</dbReference>
<reference evidence="14" key="1">
    <citation type="submission" date="2020-07" db="EMBL/GenBank/DDBJ databases">
        <title>Huge and variable diversity of episymbiotic CPR bacteria and DPANN archaea in groundwater ecosystems.</title>
        <authorList>
            <person name="He C.Y."/>
            <person name="Keren R."/>
            <person name="Whittaker M."/>
            <person name="Farag I.F."/>
            <person name="Doudna J."/>
            <person name="Cate J.H.D."/>
            <person name="Banfield J.F."/>
        </authorList>
    </citation>
    <scope>NUCLEOTIDE SEQUENCE</scope>
    <source>
        <strain evidence="14">NC_groundwater_1482_Ag_S-0.65um_47_24</strain>
    </source>
</reference>
<feature type="domain" description="Fumarate reductase/succinate dehydrogenase flavoprotein-like C-terminal" evidence="13">
    <location>
        <begin position="112"/>
        <end position="237"/>
    </location>
</feature>
<evidence type="ECO:0000259" key="12">
    <source>
        <dbReference type="Pfam" id="PF00890"/>
    </source>
</evidence>
<evidence type="ECO:0000256" key="8">
    <source>
        <dbReference type="ARBA" id="ARBA00022982"/>
    </source>
</evidence>
<comment type="catalytic activity">
    <reaction evidence="11">
        <text>a quinone + succinate = fumarate + a quinol</text>
        <dbReference type="Rhea" id="RHEA:40523"/>
        <dbReference type="ChEBI" id="CHEBI:24646"/>
        <dbReference type="ChEBI" id="CHEBI:29806"/>
        <dbReference type="ChEBI" id="CHEBI:30031"/>
        <dbReference type="ChEBI" id="CHEBI:132124"/>
        <dbReference type="EC" id="1.3.5.1"/>
    </reaction>
</comment>
<dbReference type="GO" id="GO:0005886">
    <property type="term" value="C:plasma membrane"/>
    <property type="evidence" value="ECO:0007669"/>
    <property type="project" value="UniProtKB-SubCell"/>
</dbReference>
<dbReference type="Gene3D" id="1.20.58.100">
    <property type="entry name" value="Fumarate reductase/succinate dehydrogenase flavoprotein-like, C-terminal domain"/>
    <property type="match status" value="1"/>
</dbReference>
<keyword evidence="7" id="KW-0274">FAD</keyword>
<keyword evidence="6" id="KW-0285">Flavoprotein</keyword>
<dbReference type="InterPro" id="IPR030664">
    <property type="entry name" value="SdhA/FrdA/AprA"/>
</dbReference>
<dbReference type="Pfam" id="PF02910">
    <property type="entry name" value="Succ_DH_flav_C"/>
    <property type="match status" value="1"/>
</dbReference>
<dbReference type="SUPFAM" id="SSF51905">
    <property type="entry name" value="FAD/NAD(P)-binding domain"/>
    <property type="match status" value="1"/>
</dbReference>
<feature type="domain" description="FAD-dependent oxidoreductase 2 FAD-binding" evidence="12">
    <location>
        <begin position="2"/>
        <end position="57"/>
    </location>
</feature>
<accession>A0A933GLA6</accession>
<dbReference type="FunFam" id="1.20.58.100:FF:000001">
    <property type="entry name" value="Succinate dehydrogenase flavoprotein subunit (SdhA)"/>
    <property type="match status" value="1"/>
</dbReference>
<evidence type="ECO:0000256" key="10">
    <source>
        <dbReference type="ARBA" id="ARBA00023136"/>
    </source>
</evidence>
<name>A0A933GLA6_UNCTE</name>
<dbReference type="AlphaFoldDB" id="A0A933GLA6"/>
<evidence type="ECO:0000256" key="11">
    <source>
        <dbReference type="ARBA" id="ARBA00049220"/>
    </source>
</evidence>
<evidence type="ECO:0000256" key="2">
    <source>
        <dbReference type="ARBA" id="ARBA00004515"/>
    </source>
</evidence>
<sequence length="237" mass="26278">PIPIQPTAHYSMGGIPVNKNGEVLSDGASKPVIGLYAAGECACVSVHGANRLGCNSLLDASLHGRITGKTISRFIREGAEMSSLPKEPAAIAEEEIKRTLGSTGKEKVADIRNDLQIDMSRDCGLFRQEAALKKLWENIKGLQERSQHISVDDKGEIFNTDLIEAIELSHLLDFSEVIVVGAIARQESRGSHFRDDYPKRDDKNWLKHTLAFKTPRGPKLEFKPVAITKYQPEERKY</sequence>
<dbReference type="GO" id="GO:0008177">
    <property type="term" value="F:succinate dehydrogenase (quinone) activity"/>
    <property type="evidence" value="ECO:0007669"/>
    <property type="project" value="UniProtKB-EC"/>
</dbReference>
<dbReference type="InterPro" id="IPR036188">
    <property type="entry name" value="FAD/NAD-bd_sf"/>
</dbReference>
<dbReference type="Pfam" id="PF00890">
    <property type="entry name" value="FAD_binding_2"/>
    <property type="match status" value="1"/>
</dbReference>
<dbReference type="GO" id="GO:0009061">
    <property type="term" value="P:anaerobic respiration"/>
    <property type="evidence" value="ECO:0007669"/>
    <property type="project" value="TreeGrafter"/>
</dbReference>
<evidence type="ECO:0000256" key="4">
    <source>
        <dbReference type="ARBA" id="ARBA00012792"/>
    </source>
</evidence>
<proteinExistence type="inferred from homology"/>
<evidence type="ECO:0000256" key="9">
    <source>
        <dbReference type="ARBA" id="ARBA00023002"/>
    </source>
</evidence>
<dbReference type="PANTHER" id="PTHR11632">
    <property type="entry name" value="SUCCINATE DEHYDROGENASE 2 FLAVOPROTEIN SUBUNIT"/>
    <property type="match status" value="1"/>
</dbReference>
<dbReference type="EMBL" id="JACQWF010000279">
    <property type="protein sequence ID" value="MBI4595968.1"/>
    <property type="molecule type" value="Genomic_DNA"/>
</dbReference>